<dbReference type="GO" id="GO:0016740">
    <property type="term" value="F:transferase activity"/>
    <property type="evidence" value="ECO:0007669"/>
    <property type="project" value="UniProtKB-KW"/>
</dbReference>
<dbReference type="AlphaFoldDB" id="A0A285CRZ9"/>
<dbReference type="EMBL" id="OAOP01000004">
    <property type="protein sequence ID" value="SNX70337.1"/>
    <property type="molecule type" value="Genomic_DNA"/>
</dbReference>
<dbReference type="RefSeq" id="WP_097158468.1">
    <property type="nucleotide sequence ID" value="NZ_JBEPMQ010000010.1"/>
</dbReference>
<dbReference type="SUPFAM" id="SSF56112">
    <property type="entry name" value="Protein kinase-like (PK-like)"/>
    <property type="match status" value="1"/>
</dbReference>
<dbReference type="Proteomes" id="UP000219546">
    <property type="component" value="Unassembled WGS sequence"/>
</dbReference>
<keyword evidence="4" id="KW-1185">Reference proteome</keyword>
<dbReference type="Gene3D" id="3.90.1200.10">
    <property type="match status" value="1"/>
</dbReference>
<proteinExistence type="predicted"/>
<dbReference type="InterPro" id="IPR011009">
    <property type="entry name" value="Kinase-like_dom_sf"/>
</dbReference>
<keyword evidence="1" id="KW-0175">Coiled coil</keyword>
<evidence type="ECO:0000313" key="3">
    <source>
        <dbReference type="EMBL" id="SNX70337.1"/>
    </source>
</evidence>
<evidence type="ECO:0000313" key="4">
    <source>
        <dbReference type="Proteomes" id="UP000219546"/>
    </source>
</evidence>
<protein>
    <submittedName>
        <fullName evidence="3">Spectinomycin phosphotransferase</fullName>
    </submittedName>
</protein>
<feature type="domain" description="Aminoglycoside phosphotransferase" evidence="2">
    <location>
        <begin position="26"/>
        <end position="233"/>
    </location>
</feature>
<dbReference type="InterPro" id="IPR002575">
    <property type="entry name" value="Aminoglycoside_PTrfase"/>
</dbReference>
<dbReference type="Pfam" id="PF01636">
    <property type="entry name" value="APH"/>
    <property type="match status" value="1"/>
</dbReference>
<name>A0A285CRZ9_9BACI</name>
<dbReference type="OrthoDB" id="2706791at2"/>
<accession>A0A285CRZ9</accession>
<evidence type="ECO:0000259" key="2">
    <source>
        <dbReference type="Pfam" id="PF01636"/>
    </source>
</evidence>
<gene>
    <name evidence="3" type="ORF">SAMN05877753_10459</name>
</gene>
<feature type="coiled-coil region" evidence="1">
    <location>
        <begin position="151"/>
        <end position="178"/>
    </location>
</feature>
<keyword evidence="3" id="KW-0808">Transferase</keyword>
<reference evidence="3 4" key="1">
    <citation type="submission" date="2017-08" db="EMBL/GenBank/DDBJ databases">
        <authorList>
            <person name="de Groot N.N."/>
        </authorList>
    </citation>
    <scope>NUCLEOTIDE SEQUENCE [LARGE SCALE GENOMIC DNA]</scope>
    <source>
        <strain evidence="3 4">JC228</strain>
    </source>
</reference>
<evidence type="ECO:0000256" key="1">
    <source>
        <dbReference type="SAM" id="Coils"/>
    </source>
</evidence>
<organism evidence="3 4">
    <name type="scientific">Bacillus oleivorans</name>
    <dbReference type="NCBI Taxonomy" id="1448271"/>
    <lineage>
        <taxon>Bacteria</taxon>
        <taxon>Bacillati</taxon>
        <taxon>Bacillota</taxon>
        <taxon>Bacilli</taxon>
        <taxon>Bacillales</taxon>
        <taxon>Bacillaceae</taxon>
        <taxon>Bacillus</taxon>
    </lineage>
</organism>
<sequence length="311" mass="36647">MNGKMILKKFGLHVEEEPVSIYPFSPVYRVTYGERLVIVKRTQRPFERAQNLMRFTLFLRDNGIKVVTPVPLNYDNPQTIGEDTYVVYPFIEGSMYSGKDSEIYQAGKLLGQIHIHLPEENLFRLKEYEVFDFKEEEVTKSVEEIEKNATLHNVEINKKQLEDKLIQIVQQQEVLKNSGIPYVSTPFDLKANNLIYTPEPYLIDPDNAMWVPRLFDLALALLLFHNEHKTAPDSVFTPNQWKQFLHGYNEYVAFTEAELYYWEKALEHAFLDEVMWLMAEVEEDWANPRQRNLFISLIQLLFDSSSYKLEY</sequence>